<dbReference type="PANTHER" id="PTHR21064:SF6">
    <property type="entry name" value="AMINOGLYCOSIDE PHOSPHOTRANSFERASE DOMAIN-CONTAINING PROTEIN"/>
    <property type="match status" value="1"/>
</dbReference>
<dbReference type="Pfam" id="PF01636">
    <property type="entry name" value="APH"/>
    <property type="match status" value="1"/>
</dbReference>
<evidence type="ECO:0000256" key="1">
    <source>
        <dbReference type="ARBA" id="ARBA00038240"/>
    </source>
</evidence>
<accession>A0A844ADD9</accession>
<gene>
    <name evidence="3" type="ORF">GHK48_14690</name>
</gene>
<evidence type="ECO:0000259" key="2">
    <source>
        <dbReference type="Pfam" id="PF01636"/>
    </source>
</evidence>
<keyword evidence="3" id="KW-0808">Transferase</keyword>
<reference evidence="3 4" key="1">
    <citation type="journal article" date="2013" name="Genome Biol.">
        <title>Comparative genomics of the core and accessory genomes of 48 Sinorhizobium strains comprising five genospecies.</title>
        <authorList>
            <person name="Sugawara M."/>
            <person name="Epstein B."/>
            <person name="Badgley B.D."/>
            <person name="Unno T."/>
            <person name="Xu L."/>
            <person name="Reese J."/>
            <person name="Gyaneshwar P."/>
            <person name="Denny R."/>
            <person name="Mudge J."/>
            <person name="Bharti A.K."/>
            <person name="Farmer A.D."/>
            <person name="May G.D."/>
            <person name="Woodward J.E."/>
            <person name="Medigue C."/>
            <person name="Vallenet D."/>
            <person name="Lajus A."/>
            <person name="Rouy Z."/>
            <person name="Martinez-Vaz B."/>
            <person name="Tiffin P."/>
            <person name="Young N.D."/>
            <person name="Sadowsky M.J."/>
        </authorList>
    </citation>
    <scope>NUCLEOTIDE SEQUENCE [LARGE SCALE GENOMIC DNA]</scope>
    <source>
        <strain evidence="3 4">USDA205</strain>
    </source>
</reference>
<evidence type="ECO:0000313" key="3">
    <source>
        <dbReference type="EMBL" id="MQX09490.1"/>
    </source>
</evidence>
<dbReference type="GO" id="GO:0004413">
    <property type="term" value="F:homoserine kinase activity"/>
    <property type="evidence" value="ECO:0007669"/>
    <property type="project" value="TreeGrafter"/>
</dbReference>
<dbReference type="GeneID" id="48976883"/>
<comment type="caution">
    <text evidence="3">The sequence shown here is derived from an EMBL/GenBank/DDBJ whole genome shotgun (WGS) entry which is preliminary data.</text>
</comment>
<evidence type="ECO:0000313" key="4">
    <source>
        <dbReference type="Proteomes" id="UP000466694"/>
    </source>
</evidence>
<organism evidence="3 4">
    <name type="scientific">Rhizobium fredii</name>
    <name type="common">Sinorhizobium fredii</name>
    <dbReference type="NCBI Taxonomy" id="380"/>
    <lineage>
        <taxon>Bacteria</taxon>
        <taxon>Pseudomonadati</taxon>
        <taxon>Pseudomonadota</taxon>
        <taxon>Alphaproteobacteria</taxon>
        <taxon>Hyphomicrobiales</taxon>
        <taxon>Rhizobiaceae</taxon>
        <taxon>Sinorhizobium/Ensifer group</taxon>
        <taxon>Sinorhizobium</taxon>
    </lineage>
</organism>
<dbReference type="GO" id="GO:0009088">
    <property type="term" value="P:threonine biosynthetic process"/>
    <property type="evidence" value="ECO:0007669"/>
    <property type="project" value="TreeGrafter"/>
</dbReference>
<protein>
    <submittedName>
        <fullName evidence="3">Phosphotransferase</fullName>
    </submittedName>
</protein>
<dbReference type="Gene3D" id="3.90.1200.10">
    <property type="match status" value="1"/>
</dbReference>
<dbReference type="EMBL" id="WISZ01000114">
    <property type="protein sequence ID" value="MQX09490.1"/>
    <property type="molecule type" value="Genomic_DNA"/>
</dbReference>
<dbReference type="AlphaFoldDB" id="A0A844ADD9"/>
<dbReference type="SUPFAM" id="SSF56112">
    <property type="entry name" value="Protein kinase-like (PK-like)"/>
    <property type="match status" value="1"/>
</dbReference>
<proteinExistence type="inferred from homology"/>
<dbReference type="Proteomes" id="UP000466694">
    <property type="component" value="Unassembled WGS sequence"/>
</dbReference>
<sequence length="339" mass="37780">MDEHSAALPMAALHGRAQQALRHWGLTDQTPELLKFRENAVFRIRLADGAPAALRLHRPGYHDDRALASELQWMAALKAGGLHVPAPVPTLDGRNLVTLPATSAFASQHADVVSWMHGEELGRSGEPLRHPPELLAAIFGQLGEAMAELHNISDRWTPPASFTRPAWDLDGLLGESPFWGRFWDCPGLTPDAARQLAALRPLLAERLRAADRSGFDYGLIHADLVRENVLFGDDHVELIDFDDAGYGWRMFDIATTLLRNRREPHFDLIQASLIAGYRRRRPLPEAALETLPLFLLIRSLTYVGWIGARPGTSDAQERLARYVGEALELAEPFLQERRG</sequence>
<dbReference type="InterPro" id="IPR002575">
    <property type="entry name" value="Aminoglycoside_PTrfase"/>
</dbReference>
<feature type="domain" description="Aminoglycoside phosphotransferase" evidence="2">
    <location>
        <begin position="38"/>
        <end position="282"/>
    </location>
</feature>
<dbReference type="InterPro" id="IPR050249">
    <property type="entry name" value="Pseudomonas-type_ThrB"/>
</dbReference>
<dbReference type="RefSeq" id="WP_037392294.1">
    <property type="nucleotide sequence ID" value="NZ_BJNI01000010.1"/>
</dbReference>
<comment type="similarity">
    <text evidence="1">Belongs to the pseudomonas-type ThrB family.</text>
</comment>
<name>A0A844ADD9_RHIFR</name>
<dbReference type="InterPro" id="IPR011009">
    <property type="entry name" value="Kinase-like_dom_sf"/>
</dbReference>
<dbReference type="PANTHER" id="PTHR21064">
    <property type="entry name" value="AMINOGLYCOSIDE PHOSPHOTRANSFERASE DOMAIN-CONTAINING PROTEIN-RELATED"/>
    <property type="match status" value="1"/>
</dbReference>